<reference evidence="1 2" key="1">
    <citation type="submission" date="2018-12" db="EMBL/GenBank/DDBJ databases">
        <authorList>
            <person name="Feng G."/>
            <person name="Zhu H."/>
        </authorList>
    </citation>
    <scope>NUCLEOTIDE SEQUENCE [LARGE SCALE GENOMIC DNA]</scope>
    <source>
        <strain evidence="1 2">9PBR-2</strain>
    </source>
</reference>
<dbReference type="EMBL" id="RWIS01000009">
    <property type="protein sequence ID" value="RSK31196.1"/>
    <property type="molecule type" value="Genomic_DNA"/>
</dbReference>
<sequence length="96" mass="10851">MLQQAIQDKANAAIAQHVGLWLSPEQAQAIQQQYGFATFTLVRQVYDFAVSQPADWSSATLEQHLSVVADTLKMAYPFLSEESIRRLVNCFAYAWK</sequence>
<accession>A0A428JF58</accession>
<proteinExistence type="predicted"/>
<protein>
    <submittedName>
        <fullName evidence="1">Uncharacterized protein</fullName>
    </submittedName>
</protein>
<organism evidence="1 2">
    <name type="scientific">Hymenobacter metallilatus</name>
    <dbReference type="NCBI Taxonomy" id="2493666"/>
    <lineage>
        <taxon>Bacteria</taxon>
        <taxon>Pseudomonadati</taxon>
        <taxon>Bacteroidota</taxon>
        <taxon>Cytophagia</taxon>
        <taxon>Cytophagales</taxon>
        <taxon>Hymenobacteraceae</taxon>
        <taxon>Hymenobacter</taxon>
    </lineage>
</organism>
<dbReference type="Proteomes" id="UP000280066">
    <property type="component" value="Unassembled WGS sequence"/>
</dbReference>
<dbReference type="RefSeq" id="WP_125431719.1">
    <property type="nucleotide sequence ID" value="NZ_RWIS01000009.1"/>
</dbReference>
<evidence type="ECO:0000313" key="1">
    <source>
        <dbReference type="EMBL" id="RSK31196.1"/>
    </source>
</evidence>
<keyword evidence="2" id="KW-1185">Reference proteome</keyword>
<evidence type="ECO:0000313" key="2">
    <source>
        <dbReference type="Proteomes" id="UP000280066"/>
    </source>
</evidence>
<name>A0A428JF58_9BACT</name>
<comment type="caution">
    <text evidence="1">The sequence shown here is derived from an EMBL/GenBank/DDBJ whole genome shotgun (WGS) entry which is preliminary data.</text>
</comment>
<dbReference type="OrthoDB" id="894353at2"/>
<gene>
    <name evidence="1" type="ORF">EI290_14345</name>
</gene>
<dbReference type="AlphaFoldDB" id="A0A428JF58"/>